<feature type="compositionally biased region" description="Low complexity" evidence="1">
    <location>
        <begin position="140"/>
        <end position="152"/>
    </location>
</feature>
<protein>
    <recommendedName>
        <fullName evidence="5">PGF-pre-PGF domain-containing protein</fullName>
    </recommendedName>
</protein>
<organism evidence="3 4">
    <name type="scientific">Methanofollis formosanus</name>
    <dbReference type="NCBI Taxonomy" id="299308"/>
    <lineage>
        <taxon>Archaea</taxon>
        <taxon>Methanobacteriati</taxon>
        <taxon>Methanobacteriota</taxon>
        <taxon>Stenosarchaea group</taxon>
        <taxon>Methanomicrobia</taxon>
        <taxon>Methanomicrobiales</taxon>
        <taxon>Methanomicrobiaceae</taxon>
        <taxon>Methanofollis</taxon>
    </lineage>
</organism>
<proteinExistence type="predicted"/>
<evidence type="ECO:0000313" key="3">
    <source>
        <dbReference type="EMBL" id="QYZ79965.1"/>
    </source>
</evidence>
<feature type="region of interest" description="Disordered" evidence="1">
    <location>
        <begin position="104"/>
        <end position="157"/>
    </location>
</feature>
<dbReference type="KEGG" id="mfk:E2N92_11290"/>
<feature type="transmembrane region" description="Helical" evidence="2">
    <location>
        <begin position="331"/>
        <end position="352"/>
    </location>
</feature>
<dbReference type="AlphaFoldDB" id="A0A8G1EGM7"/>
<dbReference type="OrthoDB" id="112408at2157"/>
<dbReference type="EMBL" id="CP037968">
    <property type="protein sequence ID" value="QYZ79965.1"/>
    <property type="molecule type" value="Genomic_DNA"/>
</dbReference>
<reference evidence="3" key="2">
    <citation type="submission" date="2019-03" db="EMBL/GenBank/DDBJ databases">
        <authorList>
            <person name="Chen S.-C."/>
            <person name="Wu S.-Y."/>
            <person name="Lai M.-C."/>
        </authorList>
    </citation>
    <scope>NUCLEOTIDE SEQUENCE</scope>
    <source>
        <strain evidence="3">ML15</strain>
    </source>
</reference>
<reference evidence="3" key="1">
    <citation type="journal article" date="2005" name="Int. J. Syst. Evol. Microbiol.">
        <title>Methanofollis formosanus sp. nov., isolated from a fish pond.</title>
        <authorList>
            <person name="Wu S.Y."/>
            <person name="Chen S.C."/>
            <person name="Lai M.C."/>
        </authorList>
    </citation>
    <scope>NUCLEOTIDE SEQUENCE</scope>
    <source>
        <strain evidence="3">ML15</strain>
    </source>
</reference>
<gene>
    <name evidence="3" type="ORF">E2N92_11290</name>
</gene>
<evidence type="ECO:0000256" key="1">
    <source>
        <dbReference type="SAM" id="MobiDB-lite"/>
    </source>
</evidence>
<keyword evidence="2" id="KW-1133">Transmembrane helix</keyword>
<accession>A0A8G1EGM7</accession>
<dbReference type="Proteomes" id="UP000826709">
    <property type="component" value="Chromosome"/>
</dbReference>
<sequence>MKVWQGIAVLLLLGLVAGAAADEGVPVFPHEFKGSVTIDGKPAPAGTEVTAVLGGETYGPVTTAADGTYGGSSRHAGERLLVLGTDDLAGETITFLVGGKAAKETATFSPKGTSRVDLSVGSGTTPKPPSNSGGGGGGTTSPVSGPTTTQTTSVERVTLPISKSGELTGTVTVRTSDGVGAVTLREGTVARDRDGEPLREVTIKRADMSGTPPIPPGTTIGFALRCGPAGATFDPPITLTYTLSVEEWERIGDPATLTVMWYNPESGAWREVPATVDAATRTVTARVSHFSLFALSWAAPKPVTASADRPVAAATTIGLEGQRSAAGETPWTLVAAGGLLIVGALAVGGYVVRKKR</sequence>
<name>A0A8G1EGM7_9EURY</name>
<dbReference type="RefSeq" id="WP_220681272.1">
    <property type="nucleotide sequence ID" value="NZ_CP037968.1"/>
</dbReference>
<keyword evidence="4" id="KW-1185">Reference proteome</keyword>
<evidence type="ECO:0000256" key="2">
    <source>
        <dbReference type="SAM" id="Phobius"/>
    </source>
</evidence>
<keyword evidence="2" id="KW-0472">Membrane</keyword>
<evidence type="ECO:0008006" key="5">
    <source>
        <dbReference type="Google" id="ProtNLM"/>
    </source>
</evidence>
<keyword evidence="2" id="KW-0812">Transmembrane</keyword>
<evidence type="ECO:0000313" key="4">
    <source>
        <dbReference type="Proteomes" id="UP000826709"/>
    </source>
</evidence>